<dbReference type="InterPro" id="IPR036779">
    <property type="entry name" value="LysM_dom_sf"/>
</dbReference>
<dbReference type="Pfam" id="PF01476">
    <property type="entry name" value="LysM"/>
    <property type="match status" value="1"/>
</dbReference>
<dbReference type="Proteomes" id="UP000032102">
    <property type="component" value="Unassembled WGS sequence"/>
</dbReference>
<dbReference type="PANTHER" id="PTHR34700:SF4">
    <property type="entry name" value="PHAGE-LIKE ELEMENT PBSX PROTEIN XKDP"/>
    <property type="match status" value="1"/>
</dbReference>
<feature type="region of interest" description="Disordered" evidence="1">
    <location>
        <begin position="150"/>
        <end position="171"/>
    </location>
</feature>
<dbReference type="InterPro" id="IPR052196">
    <property type="entry name" value="Bact_Kbp"/>
</dbReference>
<dbReference type="PROSITE" id="PS51782">
    <property type="entry name" value="LYSM"/>
    <property type="match status" value="1"/>
</dbReference>
<feature type="domain" description="LysM" evidence="2">
    <location>
        <begin position="168"/>
        <end position="218"/>
    </location>
</feature>
<evidence type="ECO:0000259" key="2">
    <source>
        <dbReference type="PROSITE" id="PS51782"/>
    </source>
</evidence>
<dbReference type="SMART" id="SM00257">
    <property type="entry name" value="LysM"/>
    <property type="match status" value="1"/>
</dbReference>
<proteinExistence type="predicted"/>
<dbReference type="EMBL" id="JXTH01000041">
    <property type="protein sequence ID" value="KIQ93886.1"/>
    <property type="molecule type" value="Genomic_DNA"/>
</dbReference>
<dbReference type="PATRIC" id="fig|404937.3.peg.2162"/>
<evidence type="ECO:0000256" key="1">
    <source>
        <dbReference type="SAM" id="MobiDB-lite"/>
    </source>
</evidence>
<comment type="caution">
    <text evidence="3">The sequence shown here is derived from an EMBL/GenBank/DDBJ whole genome shotgun (WGS) entry which is preliminary data.</text>
</comment>
<dbReference type="AlphaFoldDB" id="A0A0D0RZ04"/>
<evidence type="ECO:0000313" key="4">
    <source>
        <dbReference type="Proteomes" id="UP000032102"/>
    </source>
</evidence>
<dbReference type="CDD" id="cd00118">
    <property type="entry name" value="LysM"/>
    <property type="match status" value="1"/>
</dbReference>
<name>A0A0D0RZ04_9BACL</name>
<gene>
    <name evidence="3" type="ORF">LH47_02036</name>
</gene>
<dbReference type="SUPFAM" id="SSF54106">
    <property type="entry name" value="LysM domain"/>
    <property type="match status" value="1"/>
</dbReference>
<dbReference type="PANTHER" id="PTHR34700">
    <property type="entry name" value="POTASSIUM BINDING PROTEIN KBP"/>
    <property type="match status" value="1"/>
</dbReference>
<protein>
    <submittedName>
        <fullName evidence="3">LysM domain/BON superfamily protein</fullName>
    </submittedName>
</protein>
<accession>A0A0D0RZ04</accession>
<dbReference type="InterPro" id="IPR018392">
    <property type="entry name" value="LysM"/>
</dbReference>
<dbReference type="Gene3D" id="3.10.350.10">
    <property type="entry name" value="LysM domain"/>
    <property type="match status" value="1"/>
</dbReference>
<dbReference type="RefSeq" id="WP_043967124.1">
    <property type="nucleotide sequence ID" value="NZ_JXTH01000041.1"/>
</dbReference>
<keyword evidence="4" id="KW-1185">Reference proteome</keyword>
<evidence type="ECO:0000313" key="3">
    <source>
        <dbReference type="EMBL" id="KIQ93886.1"/>
    </source>
</evidence>
<sequence>MKVKMQFWLRYGSENLQLPVNPSSFEVASPYGIEVIEVDNLGEITIPKNRGLQEFRFESFLPEKYDPTYCVHNRIIPPNDFIEIIEGWRDEEKPVRFTVTTANINTLVLIPEFTYRPSPPGSPGEIQFSISLKEYRVPVIKKLTSTAVSSKKSSKMAQRPPKQETKPKTYTVRPGDSLWSISMKFYKTGSKVSAIHEANKKIIGKDPNKIIPGQKLVLP</sequence>
<organism evidence="3 4">
    <name type="scientific">Anoxybacillus thermarum</name>
    <dbReference type="NCBI Taxonomy" id="404937"/>
    <lineage>
        <taxon>Bacteria</taxon>
        <taxon>Bacillati</taxon>
        <taxon>Bacillota</taxon>
        <taxon>Bacilli</taxon>
        <taxon>Bacillales</taxon>
        <taxon>Anoxybacillaceae</taxon>
        <taxon>Anoxybacillus</taxon>
    </lineage>
</organism>
<reference evidence="3 4" key="1">
    <citation type="submission" date="2015-01" db="EMBL/GenBank/DDBJ databases">
        <title>Draft genome of Anoxybacillus thermarum strain AF/04.</title>
        <authorList>
            <person name="Poli A."/>
            <person name="Nicolaus B."/>
            <person name="Chan K.-G."/>
            <person name="Kahar U.M."/>
            <person name="Yaakob A.S."/>
            <person name="Chan C.S."/>
            <person name="Goh K.M."/>
        </authorList>
    </citation>
    <scope>NUCLEOTIDE SEQUENCE [LARGE SCALE GENOMIC DNA]</scope>
    <source>
        <strain evidence="3 4">AF/04</strain>
    </source>
</reference>